<dbReference type="RefSeq" id="WP_057874941.1">
    <property type="nucleotide sequence ID" value="NZ_AYYI01000106.1"/>
</dbReference>
<dbReference type="STRING" id="1423796.FC24_GL000966"/>
<organism evidence="1 2">
    <name type="scientific">Loigolactobacillus rennini DSM 20253</name>
    <dbReference type="NCBI Taxonomy" id="1423796"/>
    <lineage>
        <taxon>Bacteria</taxon>
        <taxon>Bacillati</taxon>
        <taxon>Bacillota</taxon>
        <taxon>Bacilli</taxon>
        <taxon>Lactobacillales</taxon>
        <taxon>Lactobacillaceae</taxon>
        <taxon>Loigolactobacillus</taxon>
    </lineage>
</organism>
<dbReference type="PATRIC" id="fig|1423796.3.peg.988"/>
<dbReference type="OrthoDB" id="2168818at2"/>
<keyword evidence="2" id="KW-1185">Reference proteome</keyword>
<accession>A0A0R2CYD3</accession>
<evidence type="ECO:0000313" key="1">
    <source>
        <dbReference type="EMBL" id="KRM92796.1"/>
    </source>
</evidence>
<reference evidence="1 2" key="1">
    <citation type="journal article" date="2015" name="Genome Announc.">
        <title>Expanding the biotechnology potential of lactobacilli through comparative genomics of 213 strains and associated genera.</title>
        <authorList>
            <person name="Sun Z."/>
            <person name="Harris H.M."/>
            <person name="McCann A."/>
            <person name="Guo C."/>
            <person name="Argimon S."/>
            <person name="Zhang W."/>
            <person name="Yang X."/>
            <person name="Jeffery I.B."/>
            <person name="Cooney J.C."/>
            <person name="Kagawa T.F."/>
            <person name="Liu W."/>
            <person name="Song Y."/>
            <person name="Salvetti E."/>
            <person name="Wrobel A."/>
            <person name="Rasinkangas P."/>
            <person name="Parkhill J."/>
            <person name="Rea M.C."/>
            <person name="O'Sullivan O."/>
            <person name="Ritari J."/>
            <person name="Douillard F.P."/>
            <person name="Paul Ross R."/>
            <person name="Yang R."/>
            <person name="Briner A.E."/>
            <person name="Felis G.E."/>
            <person name="de Vos W.M."/>
            <person name="Barrangou R."/>
            <person name="Klaenhammer T.R."/>
            <person name="Caufield P.W."/>
            <person name="Cui Y."/>
            <person name="Zhang H."/>
            <person name="O'Toole P.W."/>
        </authorList>
    </citation>
    <scope>NUCLEOTIDE SEQUENCE [LARGE SCALE GENOMIC DNA]</scope>
    <source>
        <strain evidence="1 2">DSM 20253</strain>
    </source>
</reference>
<gene>
    <name evidence="1" type="ORF">FC24_GL000966</name>
</gene>
<dbReference type="Proteomes" id="UP000051638">
    <property type="component" value="Unassembled WGS sequence"/>
</dbReference>
<comment type="caution">
    <text evidence="1">The sequence shown here is derived from an EMBL/GenBank/DDBJ whole genome shotgun (WGS) entry which is preliminary data.</text>
</comment>
<sequence length="137" mass="16019">MEDMMKKIYQALLNNEAVMALVNRENIRFFDYLNADEINGNVIVIDSLATPLPADFADNDNLTYEYLYQIDVFVKQKNNINARVVSDKLIFSIQRAMWEQLGFGESSSIKPEYIKDFKLYHQAKRFVGKQYYKLGVE</sequence>
<protein>
    <submittedName>
        <fullName evidence="1">Uncharacterized protein</fullName>
    </submittedName>
</protein>
<name>A0A0R2CYD3_9LACO</name>
<dbReference type="EMBL" id="AYYI01000106">
    <property type="protein sequence ID" value="KRM92796.1"/>
    <property type="molecule type" value="Genomic_DNA"/>
</dbReference>
<evidence type="ECO:0000313" key="2">
    <source>
        <dbReference type="Proteomes" id="UP000051638"/>
    </source>
</evidence>
<proteinExistence type="predicted"/>
<dbReference type="AlphaFoldDB" id="A0A0R2CYD3"/>